<dbReference type="InterPro" id="IPR023173">
    <property type="entry name" value="NADPH_Cyt_P450_Rdtase_alpha"/>
</dbReference>
<dbReference type="AlphaFoldDB" id="A0A1R1PYB7"/>
<dbReference type="EMBL" id="LSSK01000028">
    <property type="protein sequence ID" value="OMH85928.1"/>
    <property type="molecule type" value="Genomic_DNA"/>
</dbReference>
<dbReference type="SUPFAM" id="SSF52218">
    <property type="entry name" value="Flavoproteins"/>
    <property type="match status" value="1"/>
</dbReference>
<keyword evidence="4" id="KW-1185">Reference proteome</keyword>
<evidence type="ECO:0000259" key="2">
    <source>
        <dbReference type="PROSITE" id="PS50902"/>
    </source>
</evidence>
<dbReference type="PRINTS" id="PR00369">
    <property type="entry name" value="FLAVODOXIN"/>
</dbReference>
<dbReference type="InterPro" id="IPR029039">
    <property type="entry name" value="Flavoprotein-like_sf"/>
</dbReference>
<dbReference type="GO" id="GO:0050660">
    <property type="term" value="F:flavin adenine dinucleotide binding"/>
    <property type="evidence" value="ECO:0007669"/>
    <property type="project" value="TreeGrafter"/>
</dbReference>
<reference evidence="4" key="1">
    <citation type="submission" date="2017-01" db="EMBL/GenBank/DDBJ databases">
        <authorList>
            <person name="Wang Y."/>
            <person name="White M."/>
            <person name="Kvist S."/>
            <person name="Moncalvo J.-M."/>
        </authorList>
    </citation>
    <scope>NUCLEOTIDE SEQUENCE [LARGE SCALE GENOMIC DNA]</scope>
    <source>
        <strain evidence="4">COL-18-3</strain>
    </source>
</reference>
<comment type="caution">
    <text evidence="3">The sequence shown here is derived from an EMBL/GenBank/DDBJ whole genome shotgun (WGS) entry which is preliminary data.</text>
</comment>
<dbReference type="SUPFAM" id="SSF63380">
    <property type="entry name" value="Riboflavin synthase domain-like"/>
    <property type="match status" value="1"/>
</dbReference>
<gene>
    <name evidence="3" type="ORF">AX774_g509</name>
</gene>
<dbReference type="Gene3D" id="3.40.50.360">
    <property type="match status" value="1"/>
</dbReference>
<dbReference type="InterPro" id="IPR001094">
    <property type="entry name" value="Flavdoxin-like"/>
</dbReference>
<keyword evidence="1" id="KW-0285">Flavoprotein</keyword>
<organism evidence="3 4">
    <name type="scientific">Zancudomyces culisetae</name>
    <name type="common">Gut fungus</name>
    <name type="synonym">Smittium culisetae</name>
    <dbReference type="NCBI Taxonomy" id="1213189"/>
    <lineage>
        <taxon>Eukaryota</taxon>
        <taxon>Fungi</taxon>
        <taxon>Fungi incertae sedis</taxon>
        <taxon>Zoopagomycota</taxon>
        <taxon>Kickxellomycotina</taxon>
        <taxon>Harpellomycetes</taxon>
        <taxon>Harpellales</taxon>
        <taxon>Legeriomycetaceae</taxon>
        <taxon>Zancudomyces</taxon>
    </lineage>
</organism>
<protein>
    <submittedName>
        <fullName evidence="3">NADPH-dependent diflavin oxidoreductase 1</fullName>
    </submittedName>
</protein>
<dbReference type="Pfam" id="PF00258">
    <property type="entry name" value="Flavodoxin_1"/>
    <property type="match status" value="1"/>
</dbReference>
<evidence type="ECO:0000313" key="4">
    <source>
        <dbReference type="Proteomes" id="UP000188320"/>
    </source>
</evidence>
<dbReference type="GO" id="GO:0010181">
    <property type="term" value="F:FMN binding"/>
    <property type="evidence" value="ECO:0007669"/>
    <property type="project" value="InterPro"/>
</dbReference>
<dbReference type="PANTHER" id="PTHR19384:SF10">
    <property type="entry name" value="NADPH-DEPENDENT DIFLAVIN OXIDOREDUCTASE 1"/>
    <property type="match status" value="1"/>
</dbReference>
<dbReference type="GO" id="GO:0005829">
    <property type="term" value="C:cytosol"/>
    <property type="evidence" value="ECO:0007669"/>
    <property type="project" value="TreeGrafter"/>
</dbReference>
<accession>A0A1R1PYB7</accession>
<name>A0A1R1PYB7_ZANCU</name>
<dbReference type="Gene3D" id="1.20.990.10">
    <property type="entry name" value="NADPH-cytochrome p450 Reductase, Chain A, domain 3"/>
    <property type="match status" value="1"/>
</dbReference>
<dbReference type="GO" id="GO:0016491">
    <property type="term" value="F:oxidoreductase activity"/>
    <property type="evidence" value="ECO:0007669"/>
    <property type="project" value="InterPro"/>
</dbReference>
<sequence>MVREVVIVYATATGTAEELAGEVYRQLYGIGVQAKVVNIKSLTTLTPKSKSTNTTGGKENPADEWYNKLYVFLVATSGQGIEPPDMRYFWHRYLLRKSLILIPDTLDTSNGRIPTHRLQYCVFGLGDSSYEFYNFAAKKLDKRLGLVGGERIGALGLGDDQHYWGVYGGFLPWVDRLREYISKNLGEYKNVHVGIDVGHGGMVPVLNRLPSEEELEKEMSTDLWNGSELDEQYYNAQVVDNKLITDQAHEFDAIRKIQLNLTVNNRKNEVAEYLPGDVIEIHPQNSDEAVVRLMERLGLVCASDQNKCMDASGWMDEAKERVIKHVLKYRVDLNAVARQTTIRMLSQFITNRGFESESESVLAMKIDKFRKLGEFQEIDEYYRYVVRPKRNILEVLEDDFGELEFDVRSVGEYLLDILHPRLVGRQNRQVQEQFAEKESKR</sequence>
<dbReference type="PANTHER" id="PTHR19384">
    <property type="entry name" value="NITRIC OXIDE SYNTHASE-RELATED"/>
    <property type="match status" value="1"/>
</dbReference>
<feature type="domain" description="Flavodoxin-like" evidence="2">
    <location>
        <begin position="5"/>
        <end position="178"/>
    </location>
</feature>
<dbReference type="InterPro" id="IPR008254">
    <property type="entry name" value="Flavodoxin/NO_synth"/>
</dbReference>
<proteinExistence type="predicted"/>
<dbReference type="Gene3D" id="2.40.30.10">
    <property type="entry name" value="Translation factors"/>
    <property type="match status" value="1"/>
</dbReference>
<dbReference type="Proteomes" id="UP000188320">
    <property type="component" value="Unassembled WGS sequence"/>
</dbReference>
<dbReference type="OrthoDB" id="1856718at2759"/>
<dbReference type="PROSITE" id="PS50902">
    <property type="entry name" value="FLAVODOXIN_LIKE"/>
    <property type="match status" value="1"/>
</dbReference>
<evidence type="ECO:0000313" key="3">
    <source>
        <dbReference type="EMBL" id="OMH85928.1"/>
    </source>
</evidence>
<evidence type="ECO:0000256" key="1">
    <source>
        <dbReference type="ARBA" id="ARBA00022630"/>
    </source>
</evidence>
<dbReference type="InterPro" id="IPR017938">
    <property type="entry name" value="Riboflavin_synthase-like_b-brl"/>
</dbReference>